<sequence>MSLQSYFENLQREHNATCVEFIADQAKCDEGRIRFPAAPSLAVQQQQPQRPSFRSDSERHSAAPTCPLRTTSFEDLVQLCHDEGAALALRMKNFALLNDKDDTSTTNNLVLVAQQSKNHEEHDELECRSSLKQLQPASSPANVVVARCG</sequence>
<protein>
    <submittedName>
        <fullName evidence="2">Uncharacterized protein</fullName>
    </submittedName>
</protein>
<dbReference type="Proteomes" id="UP001295423">
    <property type="component" value="Unassembled WGS sequence"/>
</dbReference>
<evidence type="ECO:0000256" key="1">
    <source>
        <dbReference type="SAM" id="MobiDB-lite"/>
    </source>
</evidence>
<evidence type="ECO:0000313" key="3">
    <source>
        <dbReference type="Proteomes" id="UP001295423"/>
    </source>
</evidence>
<evidence type="ECO:0000313" key="2">
    <source>
        <dbReference type="EMBL" id="CAJ1931285.1"/>
    </source>
</evidence>
<accession>A0AAD2FH42</accession>
<gene>
    <name evidence="2" type="ORF">CYCCA115_LOCUS2323</name>
</gene>
<comment type="caution">
    <text evidence="2">The sequence shown here is derived from an EMBL/GenBank/DDBJ whole genome shotgun (WGS) entry which is preliminary data.</text>
</comment>
<feature type="region of interest" description="Disordered" evidence="1">
    <location>
        <begin position="39"/>
        <end position="66"/>
    </location>
</feature>
<dbReference type="AlphaFoldDB" id="A0AAD2FH42"/>
<feature type="compositionally biased region" description="Low complexity" evidence="1">
    <location>
        <begin position="39"/>
        <end position="49"/>
    </location>
</feature>
<name>A0AAD2FH42_9STRA</name>
<keyword evidence="3" id="KW-1185">Reference proteome</keyword>
<organism evidence="2 3">
    <name type="scientific">Cylindrotheca closterium</name>
    <dbReference type="NCBI Taxonomy" id="2856"/>
    <lineage>
        <taxon>Eukaryota</taxon>
        <taxon>Sar</taxon>
        <taxon>Stramenopiles</taxon>
        <taxon>Ochrophyta</taxon>
        <taxon>Bacillariophyta</taxon>
        <taxon>Bacillariophyceae</taxon>
        <taxon>Bacillariophycidae</taxon>
        <taxon>Bacillariales</taxon>
        <taxon>Bacillariaceae</taxon>
        <taxon>Cylindrotheca</taxon>
    </lineage>
</organism>
<proteinExistence type="predicted"/>
<dbReference type="EMBL" id="CAKOGP040000136">
    <property type="protein sequence ID" value="CAJ1931285.1"/>
    <property type="molecule type" value="Genomic_DNA"/>
</dbReference>
<reference evidence="2" key="1">
    <citation type="submission" date="2023-08" db="EMBL/GenBank/DDBJ databases">
        <authorList>
            <person name="Audoor S."/>
            <person name="Bilcke G."/>
        </authorList>
    </citation>
    <scope>NUCLEOTIDE SEQUENCE</scope>
</reference>